<feature type="transmembrane region" description="Helical" evidence="6">
    <location>
        <begin position="315"/>
        <end position="339"/>
    </location>
</feature>
<feature type="transmembrane region" description="Helical" evidence="6">
    <location>
        <begin position="51"/>
        <end position="72"/>
    </location>
</feature>
<feature type="transmembrane region" description="Helical" evidence="6">
    <location>
        <begin position="351"/>
        <end position="374"/>
    </location>
</feature>
<dbReference type="EMBL" id="JFJN01000083">
    <property type="protein sequence ID" value="EZH77726.1"/>
    <property type="molecule type" value="Genomic_DNA"/>
</dbReference>
<feature type="transmembrane region" description="Helical" evidence="6">
    <location>
        <begin position="175"/>
        <end position="193"/>
    </location>
</feature>
<protein>
    <submittedName>
        <fullName evidence="7">MFS transporter</fullName>
    </submittedName>
</protein>
<feature type="transmembrane region" description="Helical" evidence="6">
    <location>
        <begin position="151"/>
        <end position="169"/>
    </location>
</feature>
<name>A0ABN0S7N0_9GAMM</name>
<dbReference type="SUPFAM" id="SSF103473">
    <property type="entry name" value="MFS general substrate transporter"/>
    <property type="match status" value="1"/>
</dbReference>
<dbReference type="Pfam" id="PF07690">
    <property type="entry name" value="MFS_1"/>
    <property type="match status" value="1"/>
</dbReference>
<keyword evidence="3 6" id="KW-0812">Transmembrane</keyword>
<comment type="caution">
    <text evidence="7">The sequence shown here is derived from an EMBL/GenBank/DDBJ whole genome shotgun (WGS) entry which is preliminary data.</text>
</comment>
<feature type="transmembrane region" description="Helical" evidence="6">
    <location>
        <begin position="290"/>
        <end position="309"/>
    </location>
</feature>
<evidence type="ECO:0000256" key="3">
    <source>
        <dbReference type="ARBA" id="ARBA00022692"/>
    </source>
</evidence>
<evidence type="ECO:0000256" key="2">
    <source>
        <dbReference type="ARBA" id="ARBA00022448"/>
    </source>
</evidence>
<dbReference type="InterPro" id="IPR036259">
    <property type="entry name" value="MFS_trans_sf"/>
</dbReference>
<accession>A0ABN0S7N0</accession>
<dbReference type="InterPro" id="IPR004752">
    <property type="entry name" value="AmpG_permease/AT-1"/>
</dbReference>
<feature type="transmembrane region" description="Helical" evidence="6">
    <location>
        <begin position="84"/>
        <end position="103"/>
    </location>
</feature>
<evidence type="ECO:0000256" key="5">
    <source>
        <dbReference type="ARBA" id="ARBA00023136"/>
    </source>
</evidence>
<comment type="subcellular location">
    <subcellularLocation>
        <location evidence="1">Membrane</location>
        <topology evidence="1">Multi-pass membrane protein</topology>
    </subcellularLocation>
</comment>
<evidence type="ECO:0000313" key="8">
    <source>
        <dbReference type="Proteomes" id="UP000023842"/>
    </source>
</evidence>
<reference evidence="8" key="1">
    <citation type="journal article" date="2014" name="Genome Announc.">
        <title>Draft Genome Sequence of the algae degrading bacterium Pseudomonas mendocina AD6.</title>
        <authorList>
            <person name="Barney B.M."/>
            <person name="Lenneman E.M."/>
        </authorList>
    </citation>
    <scope>NUCLEOTIDE SEQUENCE [LARGE SCALE GENOMIC DNA]</scope>
    <source>
        <strain evidence="8">AD6</strain>
    </source>
</reference>
<keyword evidence="2" id="KW-0813">Transport</keyword>
<dbReference type="Proteomes" id="UP000023842">
    <property type="component" value="Unassembled WGS sequence"/>
</dbReference>
<evidence type="ECO:0000256" key="6">
    <source>
        <dbReference type="SAM" id="Phobius"/>
    </source>
</evidence>
<gene>
    <name evidence="7" type="ORF">AU05_23340</name>
</gene>
<evidence type="ECO:0000313" key="7">
    <source>
        <dbReference type="EMBL" id="EZH77726.1"/>
    </source>
</evidence>
<evidence type="ECO:0000256" key="4">
    <source>
        <dbReference type="ARBA" id="ARBA00022989"/>
    </source>
</evidence>
<feature type="transmembrane region" description="Helical" evidence="6">
    <location>
        <begin position="256"/>
        <end position="278"/>
    </location>
</feature>
<dbReference type="Gene3D" id="1.20.1250.20">
    <property type="entry name" value="MFS general substrate transporter like domains"/>
    <property type="match status" value="1"/>
</dbReference>
<feature type="transmembrane region" description="Helical" evidence="6">
    <location>
        <begin position="221"/>
        <end position="244"/>
    </location>
</feature>
<feature type="transmembrane region" description="Helical" evidence="6">
    <location>
        <begin position="109"/>
        <end position="130"/>
    </location>
</feature>
<proteinExistence type="predicted"/>
<feature type="transmembrane region" description="Helical" evidence="6">
    <location>
        <begin position="380"/>
        <end position="400"/>
    </location>
</feature>
<sequence>MMQRPSEQVPVTRLALAVIVVLYLAHALPLYFFNVAMPAILRSQGVDLRWIGMLSLLYIPWAFKFLWAPLVDRHYLHSLGRRRTWLWLTQAALVAGILLLALTGLEHGLLLFVLVSLWISTFAATQDIAIDGYTVESLASDDHRLGSMAQSIGVALGSMFGGAGVLWLYQVVGWQSALLTLAGLSALTMLAVARVDDRLPTQAEAAKPGFIATFKRPEIRWALLLILVYRLVEAPAMAMLTPMLVDRQWSLTQIGLLMSVAGASVGLLAAVAAARLLLRQRAATLLLRAGWLRSLAYLAMAGLLLSGLADGSPLWIGAMVLVLLAIRYLAMTSLYALFMQLCSRQQAGTDFTVLVCFELLVFFVGGSLSGFLAKGLGYETYYLLLGALSVLSVLLCKPIVRRIQAGTDNH</sequence>
<dbReference type="PANTHER" id="PTHR12778:SF10">
    <property type="entry name" value="MAJOR FACILITATOR SUPERFAMILY DOMAIN-CONTAINING PROTEIN 3"/>
    <property type="match status" value="1"/>
</dbReference>
<dbReference type="CDD" id="cd17485">
    <property type="entry name" value="MFS_MFSD3"/>
    <property type="match status" value="1"/>
</dbReference>
<evidence type="ECO:0000256" key="1">
    <source>
        <dbReference type="ARBA" id="ARBA00004141"/>
    </source>
</evidence>
<keyword evidence="8" id="KW-1185">Reference proteome</keyword>
<organism evidence="7 8">
    <name type="scientific">Ectopseudomonas composti</name>
    <dbReference type="NCBI Taxonomy" id="658457"/>
    <lineage>
        <taxon>Bacteria</taxon>
        <taxon>Pseudomonadati</taxon>
        <taxon>Pseudomonadota</taxon>
        <taxon>Gammaproteobacteria</taxon>
        <taxon>Pseudomonadales</taxon>
        <taxon>Pseudomonadaceae</taxon>
        <taxon>Ectopseudomonas</taxon>
    </lineage>
</organism>
<keyword evidence="5 6" id="KW-0472">Membrane</keyword>
<keyword evidence="4 6" id="KW-1133">Transmembrane helix</keyword>
<dbReference type="PANTHER" id="PTHR12778">
    <property type="entry name" value="SOLUTE CARRIER FAMILY 33 ACETYL-COA TRANSPORTER -RELATED"/>
    <property type="match status" value="1"/>
</dbReference>
<dbReference type="InterPro" id="IPR011701">
    <property type="entry name" value="MFS"/>
</dbReference>